<keyword evidence="2" id="KW-1185">Reference proteome</keyword>
<name>A0ABT0ADS2_9SPHN</name>
<reference evidence="1" key="1">
    <citation type="submission" date="2022-03" db="EMBL/GenBank/DDBJ databases">
        <title>Identification of a novel bacterium isolated from mangrove sediments.</title>
        <authorList>
            <person name="Pan X."/>
        </authorList>
    </citation>
    <scope>NUCLEOTIDE SEQUENCE</scope>
    <source>
        <strain evidence="1">B2637</strain>
    </source>
</reference>
<proteinExistence type="predicted"/>
<protein>
    <submittedName>
        <fullName evidence="1">Uncharacterized protein</fullName>
    </submittedName>
</protein>
<sequence>MTEIQDHTERRLQIQVYQEWARVANAKPFPTMEDMEEVALEGFHEDSVVLQMTEDAMDPIIAFVGSNLRRDCGQGTRIERLPDVPGLTLLSRFTDTYLQCVANRAPVGFEASFVNCLKENVHYRGILLPISSDGQNVDTVWGVTSSKSEPAVDFAAMAEELELVDEVPAAKPCNDNVAAHGEEATATRVQSEEAQRLAQGLAACRDIDGLVGLALVDIADGAVGAQLACAGDFDLAGVAASGAELIRLKREVIAQCGLAERFEEAIVTTRRQFWLLQPLDGVEDLLVLAALDRGRGNLANARRQLGQALMTG</sequence>
<comment type="caution">
    <text evidence="1">The sequence shown here is derived from an EMBL/GenBank/DDBJ whole genome shotgun (WGS) entry which is preliminary data.</text>
</comment>
<gene>
    <name evidence="1" type="ORF">MTR65_11615</name>
</gene>
<dbReference type="EMBL" id="JALHAT010000018">
    <property type="protein sequence ID" value="MCJ1961331.1"/>
    <property type="molecule type" value="Genomic_DNA"/>
</dbReference>
<evidence type="ECO:0000313" key="2">
    <source>
        <dbReference type="Proteomes" id="UP001162802"/>
    </source>
</evidence>
<organism evidence="1 2">
    <name type="scientific">Novosphingobium mangrovi</name>
    <name type="common">ex Hu et al. 2023</name>
    <dbReference type="NCBI Taxonomy" id="2930094"/>
    <lineage>
        <taxon>Bacteria</taxon>
        <taxon>Pseudomonadati</taxon>
        <taxon>Pseudomonadota</taxon>
        <taxon>Alphaproteobacteria</taxon>
        <taxon>Sphingomonadales</taxon>
        <taxon>Sphingomonadaceae</taxon>
        <taxon>Novosphingobium</taxon>
    </lineage>
</organism>
<accession>A0ABT0ADS2</accession>
<dbReference type="Proteomes" id="UP001162802">
    <property type="component" value="Unassembled WGS sequence"/>
</dbReference>
<dbReference type="RefSeq" id="WP_243800301.1">
    <property type="nucleotide sequence ID" value="NZ_JALHAT010000018.1"/>
</dbReference>
<evidence type="ECO:0000313" key="1">
    <source>
        <dbReference type="EMBL" id="MCJ1961331.1"/>
    </source>
</evidence>